<dbReference type="STRING" id="210143.A0A1R3JZG6"/>
<organism evidence="1 2">
    <name type="scientific">Corchorus capsularis</name>
    <name type="common">Jute</name>
    <dbReference type="NCBI Taxonomy" id="210143"/>
    <lineage>
        <taxon>Eukaryota</taxon>
        <taxon>Viridiplantae</taxon>
        <taxon>Streptophyta</taxon>
        <taxon>Embryophyta</taxon>
        <taxon>Tracheophyta</taxon>
        <taxon>Spermatophyta</taxon>
        <taxon>Magnoliopsida</taxon>
        <taxon>eudicotyledons</taxon>
        <taxon>Gunneridae</taxon>
        <taxon>Pentapetalae</taxon>
        <taxon>rosids</taxon>
        <taxon>malvids</taxon>
        <taxon>Malvales</taxon>
        <taxon>Malvaceae</taxon>
        <taxon>Grewioideae</taxon>
        <taxon>Apeibeae</taxon>
        <taxon>Corchorus</taxon>
    </lineage>
</organism>
<dbReference type="Proteomes" id="UP000188268">
    <property type="component" value="Unassembled WGS sequence"/>
</dbReference>
<dbReference type="OrthoDB" id="5132116at2759"/>
<dbReference type="Pfam" id="PF00022">
    <property type="entry name" value="Actin"/>
    <property type="match status" value="1"/>
</dbReference>
<evidence type="ECO:0000313" key="1">
    <source>
        <dbReference type="EMBL" id="OMP00118.1"/>
    </source>
</evidence>
<keyword evidence="2" id="KW-1185">Reference proteome</keyword>
<accession>A0A1R3JZG6</accession>
<comment type="caution">
    <text evidence="1">The sequence shown here is derived from an EMBL/GenBank/DDBJ whole genome shotgun (WGS) entry which is preliminary data.</text>
</comment>
<dbReference type="SUPFAM" id="SSF53067">
    <property type="entry name" value="Actin-like ATPase domain"/>
    <property type="match status" value="1"/>
</dbReference>
<proteinExistence type="predicted"/>
<gene>
    <name evidence="1" type="ORF">CCACVL1_03462</name>
</gene>
<protein>
    <submittedName>
        <fullName evidence="1">Actin-related protein</fullName>
    </submittedName>
</protein>
<dbReference type="Gramene" id="OMP00118">
    <property type="protein sequence ID" value="OMP00118"/>
    <property type="gene ID" value="CCACVL1_03462"/>
</dbReference>
<reference evidence="1 2" key="1">
    <citation type="submission" date="2013-09" db="EMBL/GenBank/DDBJ databases">
        <title>Corchorus capsularis genome sequencing.</title>
        <authorList>
            <person name="Alam M."/>
            <person name="Haque M.S."/>
            <person name="Islam M.S."/>
            <person name="Emdad E.M."/>
            <person name="Islam M.M."/>
            <person name="Ahmed B."/>
            <person name="Halim A."/>
            <person name="Hossen Q.M.M."/>
            <person name="Hossain M.Z."/>
            <person name="Ahmed R."/>
            <person name="Khan M.M."/>
            <person name="Islam R."/>
            <person name="Rashid M.M."/>
            <person name="Khan S.A."/>
            <person name="Rahman M.S."/>
            <person name="Alam M."/>
        </authorList>
    </citation>
    <scope>NUCLEOTIDE SEQUENCE [LARGE SCALE GENOMIC DNA]</scope>
    <source>
        <strain evidence="2">cv. CVL-1</strain>
        <tissue evidence="1">Whole seedling</tissue>
    </source>
</reference>
<dbReference type="AlphaFoldDB" id="A0A1R3JZG6"/>
<dbReference type="InterPro" id="IPR043129">
    <property type="entry name" value="ATPase_NBD"/>
</dbReference>
<feature type="non-terminal residue" evidence="1">
    <location>
        <position position="96"/>
    </location>
</feature>
<sequence length="96" mass="10759">IKPRYSFKRKEIQPGVFQTVDIDFPNTTESYKLYSKSVIASDIKECVCRAPGTPYDESAYSNIPMTPYELPDGQSIAIGADRFKIPDVLFNPSFGS</sequence>
<dbReference type="FunFam" id="3.90.640.10:FF:000028">
    <property type="entry name" value="Actin-related protein 4"/>
    <property type="match status" value="1"/>
</dbReference>
<evidence type="ECO:0000313" key="2">
    <source>
        <dbReference type="Proteomes" id="UP000188268"/>
    </source>
</evidence>
<name>A0A1R3JZG6_COCAP</name>
<feature type="non-terminal residue" evidence="1">
    <location>
        <position position="1"/>
    </location>
</feature>
<dbReference type="EMBL" id="AWWV01006703">
    <property type="protein sequence ID" value="OMP00118.1"/>
    <property type="molecule type" value="Genomic_DNA"/>
</dbReference>
<dbReference type="InterPro" id="IPR004000">
    <property type="entry name" value="Actin"/>
</dbReference>
<dbReference type="Gene3D" id="3.90.640.10">
    <property type="entry name" value="Actin, Chain A, domain 4"/>
    <property type="match status" value="1"/>
</dbReference>